<keyword evidence="4" id="KW-1185">Reference proteome</keyword>
<dbReference type="EMBL" id="AP010904">
    <property type="protein sequence ID" value="BAH76658.1"/>
    <property type="molecule type" value="Genomic_DNA"/>
</dbReference>
<name>C4XJA8_SOLM1</name>
<dbReference type="AlphaFoldDB" id="C4XJA8"/>
<comment type="similarity">
    <text evidence="1 2">Belongs to the MEMO1 family.</text>
</comment>
<evidence type="ECO:0000313" key="3">
    <source>
        <dbReference type="EMBL" id="BAH76658.1"/>
    </source>
</evidence>
<dbReference type="Gene3D" id="3.40.830.10">
    <property type="entry name" value="LigB-like"/>
    <property type="match status" value="1"/>
</dbReference>
<dbReference type="eggNOG" id="COG1355">
    <property type="taxonomic scope" value="Bacteria"/>
</dbReference>
<protein>
    <recommendedName>
        <fullName evidence="2">MEMO1 family protein DMR_31670</fullName>
    </recommendedName>
</protein>
<organism evidence="3 4">
    <name type="scientific">Solidesulfovibrio magneticus (strain ATCC 700980 / DSM 13731 / RS-1)</name>
    <name type="common">Desulfovibrio magneticus</name>
    <dbReference type="NCBI Taxonomy" id="573370"/>
    <lineage>
        <taxon>Bacteria</taxon>
        <taxon>Pseudomonadati</taxon>
        <taxon>Thermodesulfobacteriota</taxon>
        <taxon>Desulfovibrionia</taxon>
        <taxon>Desulfovibrionales</taxon>
        <taxon>Desulfovibrionaceae</taxon>
        <taxon>Solidesulfovibrio</taxon>
    </lineage>
</organism>
<dbReference type="HOGENOM" id="CLU_038085_2_0_7"/>
<accession>C4XJA8</accession>
<gene>
    <name evidence="3" type="ordered locus">DMR_31670</name>
</gene>
<evidence type="ECO:0000256" key="2">
    <source>
        <dbReference type="HAMAP-Rule" id="MF_00055"/>
    </source>
</evidence>
<reference evidence="3 4" key="1">
    <citation type="journal article" date="2009" name="Genome Res.">
        <title>Whole genome sequence of Desulfovibrio magneticus strain RS-1 revealed common gene clusters in magnetotactic bacteria.</title>
        <authorList>
            <person name="Nakazawa H."/>
            <person name="Arakaki A."/>
            <person name="Narita-Yamada S."/>
            <person name="Yashiro I."/>
            <person name="Jinno K."/>
            <person name="Aoki N."/>
            <person name="Tsuruyama A."/>
            <person name="Okamura Y."/>
            <person name="Tanikawa S."/>
            <person name="Fujita N."/>
            <person name="Takeyama H."/>
            <person name="Matsunaga T."/>
        </authorList>
    </citation>
    <scope>NUCLEOTIDE SEQUENCE [LARGE SCALE GENOMIC DNA]</scope>
    <source>
        <strain evidence="4">ATCC 700980 / DSM 13731 / RS-1</strain>
    </source>
</reference>
<sequence>MPPFRFAAGGKEPVMPASATSAASIRQPVVAGRFYPADPAALARETAAYLAEAGAPSDKPTLLAMAPHAGAVYSGPVAGKTLGAANLADTLLLLGPNHTGRGGRLAVWSDGAWRIPGRDVPVEAALAEALLAAAPGLSPDRAAHLGEHSLEVLLPFVTAVRPGCRIVPVAVAESRPGVLAETAQAMAEVLAAWSGPVSIIVSSDMSHYLPEAAAKKRDSLALARVLALDPQGLLDVVRREDISMCGVLPMTLGLLIAQALGATSARLAAYATSGEVSGDYDQVVGYAGVLVE</sequence>
<dbReference type="Proteomes" id="UP000009071">
    <property type="component" value="Chromosome"/>
</dbReference>
<dbReference type="Pfam" id="PF01875">
    <property type="entry name" value="Memo"/>
    <property type="match status" value="1"/>
</dbReference>
<evidence type="ECO:0000256" key="1">
    <source>
        <dbReference type="ARBA" id="ARBA00006315"/>
    </source>
</evidence>
<evidence type="ECO:0000313" key="4">
    <source>
        <dbReference type="Proteomes" id="UP000009071"/>
    </source>
</evidence>
<proteinExistence type="inferred from homology"/>
<dbReference type="KEGG" id="dma:DMR_31670"/>
<dbReference type="PANTHER" id="PTHR11060:SF0">
    <property type="entry name" value="PROTEIN MEMO1"/>
    <property type="match status" value="1"/>
</dbReference>
<dbReference type="CDD" id="cd07361">
    <property type="entry name" value="MEMO_like"/>
    <property type="match status" value="1"/>
</dbReference>
<dbReference type="NCBIfam" id="TIGR04336">
    <property type="entry name" value="AmmeMemoSam_B"/>
    <property type="match status" value="1"/>
</dbReference>
<dbReference type="HAMAP" id="MF_00055">
    <property type="entry name" value="MEMO1"/>
    <property type="match status" value="1"/>
</dbReference>
<dbReference type="STRING" id="573370.DMR_31670"/>
<dbReference type="InterPro" id="IPR002737">
    <property type="entry name" value="MEMO1_fam"/>
</dbReference>
<dbReference type="PANTHER" id="PTHR11060">
    <property type="entry name" value="PROTEIN MEMO1"/>
    <property type="match status" value="1"/>
</dbReference>